<dbReference type="GO" id="GO:0006355">
    <property type="term" value="P:regulation of DNA-templated transcription"/>
    <property type="evidence" value="ECO:0007669"/>
    <property type="project" value="InterPro"/>
</dbReference>
<dbReference type="EMBL" id="FNFL01000001">
    <property type="protein sequence ID" value="SDJ73330.1"/>
    <property type="molecule type" value="Genomic_DNA"/>
</dbReference>
<sequence>MAKYQLRKTALDILVRVGENGGFSHLLIDRAIKTEGFSDRDEGLLTEIVYGTIQRRLTLEYYLDHFVNPKKKMQSWVKWLLYMSIYQMEYLSKVPDHAIIHESVEIAKQKGHKGVSSFVNGILRNIQRTGLPDVKDISDQVQRLSIETSHPKWLVHRWMNMYGAETTEKMCRANLFHKPMSVRVQPMKIDRHSAISRLREEGYEVEASQFSAQGINVLKGNILKNALFQSGMLTIQDQSSMLVAEMLDLEQEMVVLDACSAPGGKTTHIAEKMENKGEVHAYDLHSKKAKVVAKRALELDLTIIDAKQADSRELHTVYQKEHFDRILLDAPCSGLGVMRGKPDIKYHKSENDIVSLAGVQLELLENLSSLLKKGGKLVYSTCTVDKAENEQVVEKFLSSHQEFEVDRQFTTELPQVLKDAEGLTKWGLQIFPYEYDTDGFFLTRLIRK</sequence>
<evidence type="ECO:0000256" key="8">
    <source>
        <dbReference type="ARBA" id="ARBA00022679"/>
    </source>
</evidence>
<dbReference type="PROSITE" id="PS01153">
    <property type="entry name" value="NOL1_NOP2_SUN"/>
    <property type="match status" value="1"/>
</dbReference>
<dbReference type="CDD" id="cd02440">
    <property type="entry name" value="AdoMet_MTases"/>
    <property type="match status" value="1"/>
</dbReference>
<dbReference type="InterPro" id="IPR054728">
    <property type="entry name" value="RsmB-like_ferredoxin"/>
</dbReference>
<evidence type="ECO:0000256" key="5">
    <source>
        <dbReference type="ARBA" id="ARBA00022490"/>
    </source>
</evidence>
<evidence type="ECO:0000256" key="3">
    <source>
        <dbReference type="ARBA" id="ARBA00007494"/>
    </source>
</evidence>
<feature type="domain" description="SAM-dependent MTase RsmB/NOP-type" evidence="15">
    <location>
        <begin position="170"/>
        <end position="448"/>
    </location>
</feature>
<dbReference type="RefSeq" id="WP_093210837.1">
    <property type="nucleotide sequence ID" value="NZ_FNFL01000001.1"/>
</dbReference>
<dbReference type="PROSITE" id="PS51686">
    <property type="entry name" value="SAM_MT_RSMB_NOP"/>
    <property type="match status" value="1"/>
</dbReference>
<comment type="catalytic activity">
    <reaction evidence="13">
        <text>cytidine(967) in 16S rRNA + S-adenosyl-L-methionine = 5-methylcytidine(967) in 16S rRNA + S-adenosyl-L-homocysteine + H(+)</text>
        <dbReference type="Rhea" id="RHEA:42748"/>
        <dbReference type="Rhea" id="RHEA-COMP:10219"/>
        <dbReference type="Rhea" id="RHEA-COMP:10220"/>
        <dbReference type="ChEBI" id="CHEBI:15378"/>
        <dbReference type="ChEBI" id="CHEBI:57856"/>
        <dbReference type="ChEBI" id="CHEBI:59789"/>
        <dbReference type="ChEBI" id="CHEBI:74483"/>
        <dbReference type="ChEBI" id="CHEBI:82748"/>
        <dbReference type="EC" id="2.1.1.176"/>
    </reaction>
</comment>
<evidence type="ECO:0000256" key="13">
    <source>
        <dbReference type="ARBA" id="ARBA00047283"/>
    </source>
</evidence>
<evidence type="ECO:0000256" key="14">
    <source>
        <dbReference type="PROSITE-ProRule" id="PRU01023"/>
    </source>
</evidence>
<dbReference type="Gene3D" id="3.40.50.150">
    <property type="entry name" value="Vaccinia Virus protein VP39"/>
    <property type="match status" value="1"/>
</dbReference>
<dbReference type="SUPFAM" id="SSF53335">
    <property type="entry name" value="S-adenosyl-L-methionine-dependent methyltransferases"/>
    <property type="match status" value="1"/>
</dbReference>
<dbReference type="PANTHER" id="PTHR22807:SF53">
    <property type="entry name" value="RIBOSOMAL RNA SMALL SUBUNIT METHYLTRANSFERASE B-RELATED"/>
    <property type="match status" value="1"/>
</dbReference>
<keyword evidence="8 14" id="KW-0808">Transferase</keyword>
<evidence type="ECO:0000313" key="16">
    <source>
        <dbReference type="EMBL" id="SDJ73330.1"/>
    </source>
</evidence>
<keyword evidence="5" id="KW-0963">Cytoplasm</keyword>
<dbReference type="NCBIfam" id="NF011494">
    <property type="entry name" value="PRK14902.1"/>
    <property type="match status" value="1"/>
</dbReference>
<keyword evidence="7 14" id="KW-0489">Methyltransferase</keyword>
<dbReference type="InterPro" id="IPR004573">
    <property type="entry name" value="rRNA_ssu_MeTfrase_B"/>
</dbReference>
<evidence type="ECO:0000256" key="11">
    <source>
        <dbReference type="ARBA" id="ARBA00030399"/>
    </source>
</evidence>
<name>A0A1G8W734_9BACI</name>
<dbReference type="PANTHER" id="PTHR22807">
    <property type="entry name" value="NOP2 YEAST -RELATED NOL1/NOP2/FMU SUN DOMAIN-CONTAINING"/>
    <property type="match status" value="1"/>
</dbReference>
<dbReference type="InterPro" id="IPR006027">
    <property type="entry name" value="NusB_RsmB_TIM44"/>
</dbReference>
<evidence type="ECO:0000256" key="10">
    <source>
        <dbReference type="ARBA" id="ARBA00022884"/>
    </source>
</evidence>
<dbReference type="GO" id="GO:0005737">
    <property type="term" value="C:cytoplasm"/>
    <property type="evidence" value="ECO:0007669"/>
    <property type="project" value="UniProtKB-SubCell"/>
</dbReference>
<dbReference type="InterPro" id="IPR001678">
    <property type="entry name" value="MeTrfase_RsmB-F_NOP2_dom"/>
</dbReference>
<dbReference type="InterPro" id="IPR049560">
    <property type="entry name" value="MeTrfase_RsmB-F_NOP2_cat"/>
</dbReference>
<dbReference type="Gene3D" id="3.30.70.1170">
    <property type="entry name" value="Sun protein, domain 3"/>
    <property type="match status" value="1"/>
</dbReference>
<feature type="binding site" evidence="14">
    <location>
        <position position="310"/>
    </location>
    <ligand>
        <name>S-adenosyl-L-methionine</name>
        <dbReference type="ChEBI" id="CHEBI:59789"/>
    </ligand>
</feature>
<dbReference type="InterPro" id="IPR023267">
    <property type="entry name" value="RCMT"/>
</dbReference>
<dbReference type="PRINTS" id="PR02008">
    <property type="entry name" value="RCMTFAMILY"/>
</dbReference>
<keyword evidence="9 14" id="KW-0949">S-adenosyl-L-methionine</keyword>
<protein>
    <recommendedName>
        <fullName evidence="4">16S rRNA (cytosine(967)-C(5))-methyltransferase</fullName>
        <ecNumber evidence="4">2.1.1.176</ecNumber>
    </recommendedName>
    <alternativeName>
        <fullName evidence="11">16S rRNA m5C967 methyltransferase</fullName>
    </alternativeName>
    <alternativeName>
        <fullName evidence="12">rRNA (cytosine-C(5)-)-methyltransferase RsmB</fullName>
    </alternativeName>
</protein>
<dbReference type="EC" id="2.1.1.176" evidence="4"/>
<dbReference type="STRING" id="407036.SAMN05216243_0564"/>
<dbReference type="GO" id="GO:0003723">
    <property type="term" value="F:RNA binding"/>
    <property type="evidence" value="ECO:0007669"/>
    <property type="project" value="UniProtKB-UniRule"/>
</dbReference>
<dbReference type="GO" id="GO:0008649">
    <property type="term" value="F:rRNA methyltransferase activity"/>
    <property type="evidence" value="ECO:0007669"/>
    <property type="project" value="InterPro"/>
</dbReference>
<evidence type="ECO:0000256" key="6">
    <source>
        <dbReference type="ARBA" id="ARBA00022552"/>
    </source>
</evidence>
<accession>A0A1G8W734</accession>
<gene>
    <name evidence="16" type="ORF">SAMN05216243_0564</name>
</gene>
<comment type="function">
    <text evidence="1">Specifically methylates the cytosine at position 967 (m5C967) of 16S rRNA.</text>
</comment>
<keyword evidence="6" id="KW-0698">rRNA processing</keyword>
<evidence type="ECO:0000256" key="4">
    <source>
        <dbReference type="ARBA" id="ARBA00012140"/>
    </source>
</evidence>
<feature type="active site" description="Nucleophile" evidence="14">
    <location>
        <position position="382"/>
    </location>
</feature>
<dbReference type="SUPFAM" id="SSF48013">
    <property type="entry name" value="NusB-like"/>
    <property type="match status" value="1"/>
</dbReference>
<dbReference type="FunFam" id="3.30.70.1170:FF:000003">
    <property type="entry name" value="16S rRNA (Cytosine(967)-C(5))-methyltransferase RsmB"/>
    <property type="match status" value="1"/>
</dbReference>
<dbReference type="OrthoDB" id="9810297at2"/>
<dbReference type="InterPro" id="IPR018314">
    <property type="entry name" value="RsmB/NOL1/NOP2-like_CS"/>
</dbReference>
<keyword evidence="10 14" id="KW-0694">RNA-binding</keyword>
<evidence type="ECO:0000259" key="15">
    <source>
        <dbReference type="PROSITE" id="PS51686"/>
    </source>
</evidence>
<feature type="binding site" evidence="14">
    <location>
        <position position="329"/>
    </location>
    <ligand>
        <name>S-adenosyl-L-methionine</name>
        <dbReference type="ChEBI" id="CHEBI:59789"/>
    </ligand>
</feature>
<dbReference type="NCBIfam" id="TIGR00563">
    <property type="entry name" value="rsmB"/>
    <property type="match status" value="1"/>
</dbReference>
<feature type="binding site" evidence="14">
    <location>
        <begin position="259"/>
        <end position="265"/>
    </location>
    <ligand>
        <name>S-adenosyl-L-methionine</name>
        <dbReference type="ChEBI" id="CHEBI:59789"/>
    </ligand>
</feature>
<evidence type="ECO:0000256" key="7">
    <source>
        <dbReference type="ARBA" id="ARBA00022603"/>
    </source>
</evidence>
<dbReference type="FunFam" id="1.10.940.10:FF:000006">
    <property type="entry name" value="16S rRNA (Cytosine(967)-C(5))-methyltransferase RsmB"/>
    <property type="match status" value="1"/>
</dbReference>
<dbReference type="Gene3D" id="1.10.940.10">
    <property type="entry name" value="NusB-like"/>
    <property type="match status" value="1"/>
</dbReference>
<dbReference type="AlphaFoldDB" id="A0A1G8W734"/>
<dbReference type="Proteomes" id="UP000198694">
    <property type="component" value="Unassembled WGS sequence"/>
</dbReference>
<evidence type="ECO:0000313" key="17">
    <source>
        <dbReference type="Proteomes" id="UP000198694"/>
    </source>
</evidence>
<keyword evidence="17" id="KW-1185">Reference proteome</keyword>
<dbReference type="Pfam" id="PF01029">
    <property type="entry name" value="NusB"/>
    <property type="match status" value="1"/>
</dbReference>
<evidence type="ECO:0000256" key="9">
    <source>
        <dbReference type="ARBA" id="ARBA00022691"/>
    </source>
</evidence>
<dbReference type="InterPro" id="IPR035926">
    <property type="entry name" value="NusB-like_sf"/>
</dbReference>
<organism evidence="16 17">
    <name type="scientific">Sediminibacillus albus</name>
    <dbReference type="NCBI Taxonomy" id="407036"/>
    <lineage>
        <taxon>Bacteria</taxon>
        <taxon>Bacillati</taxon>
        <taxon>Bacillota</taxon>
        <taxon>Bacilli</taxon>
        <taxon>Bacillales</taxon>
        <taxon>Bacillaceae</taxon>
        <taxon>Sediminibacillus</taxon>
    </lineage>
</organism>
<proteinExistence type="inferred from homology"/>
<dbReference type="Pfam" id="PF01189">
    <property type="entry name" value="Methyltr_RsmB-F"/>
    <property type="match status" value="1"/>
</dbReference>
<feature type="binding site" evidence="14">
    <location>
        <position position="283"/>
    </location>
    <ligand>
        <name>S-adenosyl-L-methionine</name>
        <dbReference type="ChEBI" id="CHEBI:59789"/>
    </ligand>
</feature>
<evidence type="ECO:0000256" key="2">
    <source>
        <dbReference type="ARBA" id="ARBA00004496"/>
    </source>
</evidence>
<reference evidence="16 17" key="1">
    <citation type="submission" date="2016-10" db="EMBL/GenBank/DDBJ databases">
        <authorList>
            <person name="de Groot N.N."/>
        </authorList>
    </citation>
    <scope>NUCLEOTIDE SEQUENCE [LARGE SCALE GENOMIC DNA]</scope>
    <source>
        <strain evidence="16 17">CGMCC 1.6502</strain>
    </source>
</reference>
<evidence type="ECO:0000256" key="12">
    <source>
        <dbReference type="ARBA" id="ARBA00031088"/>
    </source>
</evidence>
<dbReference type="FunFam" id="3.40.50.150:FF:000022">
    <property type="entry name" value="Ribosomal RNA small subunit methyltransferase B"/>
    <property type="match status" value="1"/>
</dbReference>
<comment type="subcellular location">
    <subcellularLocation>
        <location evidence="2">Cytoplasm</location>
    </subcellularLocation>
</comment>
<dbReference type="InterPro" id="IPR029063">
    <property type="entry name" value="SAM-dependent_MTases_sf"/>
</dbReference>
<dbReference type="Pfam" id="PF22458">
    <property type="entry name" value="RsmF-B_ferredox"/>
    <property type="match status" value="1"/>
</dbReference>
<comment type="similarity">
    <text evidence="3 14">Belongs to the class I-like SAM-binding methyltransferase superfamily. RsmB/NOP family.</text>
</comment>
<evidence type="ECO:0000256" key="1">
    <source>
        <dbReference type="ARBA" id="ARBA00002724"/>
    </source>
</evidence>